<dbReference type="SUPFAM" id="SSF53448">
    <property type="entry name" value="Nucleotide-diphospho-sugar transferases"/>
    <property type="match status" value="1"/>
</dbReference>
<evidence type="ECO:0000259" key="1">
    <source>
        <dbReference type="Pfam" id="PF00535"/>
    </source>
</evidence>
<accession>A0A9X4RFQ8</accession>
<feature type="domain" description="Glycosyltransferase 2-like" evidence="1">
    <location>
        <begin position="5"/>
        <end position="117"/>
    </location>
</feature>
<dbReference type="Pfam" id="PF00535">
    <property type="entry name" value="Glycos_transf_2"/>
    <property type="match status" value="1"/>
</dbReference>
<name>A0A9X4RFQ8_9ACTN</name>
<protein>
    <submittedName>
        <fullName evidence="2">Glycosyltransferase</fullName>
    </submittedName>
</protein>
<dbReference type="InterPro" id="IPR050834">
    <property type="entry name" value="Glycosyltransf_2"/>
</dbReference>
<comment type="caution">
    <text evidence="2">The sequence shown here is derived from an EMBL/GenBank/DDBJ whole genome shotgun (WGS) entry which is preliminary data.</text>
</comment>
<dbReference type="Gene3D" id="3.90.550.10">
    <property type="entry name" value="Spore Coat Polysaccharide Biosynthesis Protein SpsA, Chain A"/>
    <property type="match status" value="1"/>
</dbReference>
<dbReference type="CDD" id="cd00761">
    <property type="entry name" value="Glyco_tranf_GTA_type"/>
    <property type="match status" value="1"/>
</dbReference>
<sequence>MVIDVMLPYYGDVALLQQAVRSVQAQRHEDWRLVVVDDRYPDPEPARWFAQLSDPRIHYLRNETNLGVNGNFRRCLELVQAPAFVMLGSDDVMLPNHLEVVAAAFAAHPGAAVVETGVEVIDEHGAVVRPLGDRVKSWLAPRTDPAAARVVLGGEALAASLLRGNWTYFPSLAFDTEAATAIGFRQCLEVVLDLALLLDLIAAGGQMVLDPAVSFRYRRHSASVSSVRAVDGRRFEEERAFFAGEAAANRDRGWPRAARAARAHLTSRLNALAMVPAALRERDRSAGATLLTHTLR</sequence>
<dbReference type="PANTHER" id="PTHR43685:SF2">
    <property type="entry name" value="GLYCOSYLTRANSFERASE 2-LIKE DOMAIN-CONTAINING PROTEIN"/>
    <property type="match status" value="1"/>
</dbReference>
<reference evidence="2" key="1">
    <citation type="submission" date="2022-08" db="EMBL/GenBank/DDBJ databases">
        <title>Genome analysis of Corynebacteriales strain.</title>
        <authorList>
            <person name="Lee S.D."/>
        </authorList>
    </citation>
    <scope>NUCLEOTIDE SEQUENCE</scope>
    <source>
        <strain evidence="2">D3-21</strain>
    </source>
</reference>
<dbReference type="InterPro" id="IPR001173">
    <property type="entry name" value="Glyco_trans_2-like"/>
</dbReference>
<dbReference type="PANTHER" id="PTHR43685">
    <property type="entry name" value="GLYCOSYLTRANSFERASE"/>
    <property type="match status" value="1"/>
</dbReference>
<dbReference type="Proteomes" id="UP001152755">
    <property type="component" value="Unassembled WGS sequence"/>
</dbReference>
<dbReference type="EMBL" id="JANRHA010000019">
    <property type="protein sequence ID" value="MDG3016879.1"/>
    <property type="molecule type" value="Genomic_DNA"/>
</dbReference>
<dbReference type="InterPro" id="IPR029044">
    <property type="entry name" value="Nucleotide-diphossugar_trans"/>
</dbReference>
<dbReference type="RefSeq" id="WP_277830342.1">
    <property type="nucleotide sequence ID" value="NZ_JAAIVF010000001.1"/>
</dbReference>
<evidence type="ECO:0000313" key="3">
    <source>
        <dbReference type="Proteomes" id="UP001152755"/>
    </source>
</evidence>
<proteinExistence type="predicted"/>
<keyword evidence="3" id="KW-1185">Reference proteome</keyword>
<dbReference type="AlphaFoldDB" id="A0A9X4RFQ8"/>
<organism evidence="2 3">
    <name type="scientific">Speluncibacter jeojiensis</name>
    <dbReference type="NCBI Taxonomy" id="2710754"/>
    <lineage>
        <taxon>Bacteria</taxon>
        <taxon>Bacillati</taxon>
        <taxon>Actinomycetota</taxon>
        <taxon>Actinomycetes</taxon>
        <taxon>Mycobacteriales</taxon>
        <taxon>Speluncibacteraceae</taxon>
        <taxon>Speluncibacter</taxon>
    </lineage>
</organism>
<gene>
    <name evidence="2" type="ORF">NVS88_20205</name>
</gene>
<evidence type="ECO:0000313" key="2">
    <source>
        <dbReference type="EMBL" id="MDG3016879.1"/>
    </source>
</evidence>